<gene>
    <name evidence="1" type="ORF">SAMN05444338_10814</name>
</gene>
<dbReference type="STRING" id="229203.SAMN05444338_10814"/>
<keyword evidence="2" id="KW-1185">Reference proteome</keyword>
<proteinExistence type="predicted"/>
<evidence type="ECO:0000313" key="2">
    <source>
        <dbReference type="Proteomes" id="UP000198569"/>
    </source>
</evidence>
<dbReference type="OrthoDB" id="1430532at2"/>
<evidence type="ECO:0000313" key="1">
    <source>
        <dbReference type="EMBL" id="SDX20799.1"/>
    </source>
</evidence>
<organism evidence="1 2">
    <name type="scientific">Flavobacterium degerlachei</name>
    <dbReference type="NCBI Taxonomy" id="229203"/>
    <lineage>
        <taxon>Bacteria</taxon>
        <taxon>Pseudomonadati</taxon>
        <taxon>Bacteroidota</taxon>
        <taxon>Flavobacteriia</taxon>
        <taxon>Flavobacteriales</taxon>
        <taxon>Flavobacteriaceae</taxon>
        <taxon>Flavobacterium</taxon>
    </lineage>
</organism>
<dbReference type="InterPro" id="IPR054207">
    <property type="entry name" value="DUF6913"/>
</dbReference>
<name>A0A1H2ZVW2_9FLAO</name>
<dbReference type="Pfam" id="PF21857">
    <property type="entry name" value="DUF6913"/>
    <property type="match status" value="1"/>
</dbReference>
<protein>
    <submittedName>
        <fullName evidence="1">Uncharacterized protein</fullName>
    </submittedName>
</protein>
<dbReference type="RefSeq" id="WP_091432124.1">
    <property type="nucleotide sequence ID" value="NZ_FNMV01000008.1"/>
</dbReference>
<dbReference type="AlphaFoldDB" id="A0A1H2ZVW2"/>
<sequence length="172" mass="19723">MFLSFIKDFSVKKILKNSLHNVKSNSVSGPIKTVGLLVDQSYFSETPLLIHELIEKGILEEDISVIIYKDKFKKNKSTVRASFSSSQLNWNSEIKSAAVNDFIAKEFDLLISYYDVEKAILLVVTHNSKAHFKVGFAAIDKRLNDLMINTNAENYKVFTHELFRYLKILNKI</sequence>
<reference evidence="2" key="1">
    <citation type="submission" date="2016-10" db="EMBL/GenBank/DDBJ databases">
        <authorList>
            <person name="Varghese N."/>
            <person name="Submissions S."/>
        </authorList>
    </citation>
    <scope>NUCLEOTIDE SEQUENCE [LARGE SCALE GENOMIC DNA]</scope>
    <source>
        <strain evidence="2">DSM 15718</strain>
    </source>
</reference>
<dbReference type="EMBL" id="FNMV01000008">
    <property type="protein sequence ID" value="SDX20799.1"/>
    <property type="molecule type" value="Genomic_DNA"/>
</dbReference>
<dbReference type="Proteomes" id="UP000198569">
    <property type="component" value="Unassembled WGS sequence"/>
</dbReference>
<accession>A0A1H2ZVW2</accession>